<evidence type="ECO:0000256" key="3">
    <source>
        <dbReference type="SAM" id="SignalP"/>
    </source>
</evidence>
<dbReference type="OrthoDB" id="3193440at2"/>
<sequence>MKKVKLRSMAKRLLPVMMIPVLLFGNYATITASAEEVTAQEKSAEEKTGEENKAEEKAAEETNKENKTSEEKSSEAKPEDTTKKEETSKKEETQAEVNKEEKGKEESKKEEKAVDNKATEDKKVTEEANKENKASEEKNSEAKPEDADKKEESTKSGESKPDVVEPVKNVDDVLENKQETTPEETEKDKKDATDKKPVKKNNKKVTISFDIQNRGNSGLKISAEDKSDIGRSYNFEVDAEEDAAEIEFSYSIASFYELYFVSGDEFTIDAEKHTITCKLENLKDGENRFKLSAKVDVTDKKAPEISEAGAKGSADYTGSNGEAVVAGSDKSKPSFTVKVTDEESGVDKVYAVDSYGIRREMSGDDGVYSWSPSSYGNYKIVKVIAKDKLGNNAESGVGDIPLICYYAENEEKSFGVNTKTEDWYSLVANNESNFMLEVTGISTREVQEITVSGVSTKFDISRSNYGGRYTFRANIPLPVKEGEKEYEVKCLFYGDKEAKTIAKKIVRIDNTAPSAEIIVDGEEEKLTPFERFLRLYDRFGWFASNKDINVLIKVPKNCDGETKDKKTSGFYGIVYNVNGQRREKTINEASGKSDKDYYVFEERVRSYGGLSECKYDVEVVSIRDYAGNVADHVEGGTGSFVIDKSAPTIVYDVDGMVAQDENRMYFGGNARGTVTIEDMDLDIDSIKFTEGSKDNFKYAIPSYNEKESDGKHKAVYDFKLEGDGAYKIETYAKDTLDQENTALSTEMIVDTTAPKIEISYDKEAPSADGNKYYAQNVQVTVKVDDKWLDETKSFVYIKKLDVSGAEVGTAPLNDWSGDLGDESHQITFTTDGDGMYQISVEAYDMSENHESAEGNKFGVDTTVPEVTLVFDENDPQNDKYYNKPRTATLTVTDFSFYNEGETLDIDQKVGDAEVGGWANTGLNTYTRTIKFAEDGFYSFNFLCKDRAGNESKNVFEKEFVIDRTSPEINVTYNKIAVGNEKFYKDTRVANVDIKEMSFADKLVEVTPQAVPDVSSVPALSGFASNNFNNVSHISFSEDGTYGYTIKCTDLAGNTSKEFTSDVFIIDKTAPEVTFSGVENYSANNGVVAPSVVYGDKYIDIDASKVALKGANNGGVNVECAIKPIENGFSVSYSDFSHDKKMDDLYVLEATVRDKAGNETKDKLVFSVNRHGSVFVIGDVAKQFNEKYYINEPKDITVTEINIDELTQKNVSISRDGDIKELRKGKDFSVKQQGSETSWKTYTYTISKNNFTTDGVYALTVYSKDKATNVQDNKSRDAEVSFAIDMTAPGIVAAGIKEGEVYKQESLDFNVNVTDNMGVSKLSICNNGQEIDSCTGEELEEKGGVRSLTLKESDKVQEITVIAEDLAGNKETMAIGGVIVSTKEIPDPFVAKKDKPNPDNKPTPGTTNNMSYFVFAIAAIATMSVGGGAIWLIRKKK</sequence>
<feature type="region of interest" description="Disordered" evidence="1">
    <location>
        <begin position="36"/>
        <end position="199"/>
    </location>
</feature>
<keyword evidence="2" id="KW-1133">Transmembrane helix</keyword>
<evidence type="ECO:0000256" key="1">
    <source>
        <dbReference type="SAM" id="MobiDB-lite"/>
    </source>
</evidence>
<dbReference type="Proteomes" id="UP000183047">
    <property type="component" value="Unassembled WGS sequence"/>
</dbReference>
<evidence type="ECO:0000313" key="5">
    <source>
        <dbReference type="EMBL" id="SCY45774.1"/>
    </source>
</evidence>
<dbReference type="Pfam" id="PF13750">
    <property type="entry name" value="Big_3_3"/>
    <property type="match status" value="1"/>
</dbReference>
<keyword evidence="6" id="KW-1185">Reference proteome</keyword>
<feature type="compositionally biased region" description="Basic and acidic residues" evidence="1">
    <location>
        <begin position="42"/>
        <end position="196"/>
    </location>
</feature>
<gene>
    <name evidence="5" type="ORF">SAMN02910451_02676</name>
</gene>
<evidence type="ECO:0000259" key="4">
    <source>
        <dbReference type="Pfam" id="PF13750"/>
    </source>
</evidence>
<keyword evidence="3" id="KW-0732">Signal</keyword>
<name>A0A1G5G2R7_9FIRM</name>
<feature type="signal peptide" evidence="3">
    <location>
        <begin position="1"/>
        <end position="34"/>
    </location>
</feature>
<accession>A0A1G5G2R7</accession>
<dbReference type="EMBL" id="FMUR01000018">
    <property type="protein sequence ID" value="SCY45774.1"/>
    <property type="molecule type" value="Genomic_DNA"/>
</dbReference>
<organism evidence="5 6">
    <name type="scientific">Butyrivibrio hungatei</name>
    <dbReference type="NCBI Taxonomy" id="185008"/>
    <lineage>
        <taxon>Bacteria</taxon>
        <taxon>Bacillati</taxon>
        <taxon>Bacillota</taxon>
        <taxon>Clostridia</taxon>
        <taxon>Lachnospirales</taxon>
        <taxon>Lachnospiraceae</taxon>
        <taxon>Butyrivibrio</taxon>
    </lineage>
</organism>
<feature type="transmembrane region" description="Helical" evidence="2">
    <location>
        <begin position="1409"/>
        <end position="1432"/>
    </location>
</feature>
<feature type="chain" id="PRO_5010370505" evidence="3">
    <location>
        <begin position="35"/>
        <end position="1436"/>
    </location>
</feature>
<protein>
    <submittedName>
        <fullName evidence="5">Ig-like domain (Group 3)</fullName>
    </submittedName>
</protein>
<reference evidence="6" key="1">
    <citation type="submission" date="2016-10" db="EMBL/GenBank/DDBJ databases">
        <authorList>
            <person name="Varghese N."/>
            <person name="Submissions S."/>
        </authorList>
    </citation>
    <scope>NUCLEOTIDE SEQUENCE [LARGE SCALE GENOMIC DNA]</scope>
    <source>
        <strain evidence="6">XBD2006</strain>
    </source>
</reference>
<feature type="domain" description="Ig-like" evidence="4">
    <location>
        <begin position="711"/>
        <end position="781"/>
    </location>
</feature>
<evidence type="ECO:0000313" key="6">
    <source>
        <dbReference type="Proteomes" id="UP000183047"/>
    </source>
</evidence>
<keyword evidence="2" id="KW-0812">Transmembrane</keyword>
<evidence type="ECO:0000256" key="2">
    <source>
        <dbReference type="SAM" id="Phobius"/>
    </source>
</evidence>
<dbReference type="RefSeq" id="WP_074463094.1">
    <property type="nucleotide sequence ID" value="NZ_FMUR01000018.1"/>
</dbReference>
<dbReference type="InterPro" id="IPR022038">
    <property type="entry name" value="Ig-like_bact"/>
</dbReference>
<keyword evidence="2" id="KW-0472">Membrane</keyword>
<proteinExistence type="predicted"/>